<dbReference type="GO" id="GO:0016787">
    <property type="term" value="F:hydrolase activity"/>
    <property type="evidence" value="ECO:0007669"/>
    <property type="project" value="UniProtKB-KW"/>
</dbReference>
<gene>
    <name evidence="11" type="primary">pgeF</name>
    <name evidence="11" type="ORF">D0Y50_12910</name>
</gene>
<dbReference type="OrthoDB" id="4279at2"/>
<dbReference type="NCBIfam" id="TIGR00726">
    <property type="entry name" value="peptidoglycan editing factor PgeF"/>
    <property type="match status" value="1"/>
</dbReference>
<evidence type="ECO:0000256" key="9">
    <source>
        <dbReference type="ARBA" id="ARBA00049893"/>
    </source>
</evidence>
<evidence type="ECO:0000313" key="11">
    <source>
        <dbReference type="EMBL" id="AXR07168.1"/>
    </source>
</evidence>
<dbReference type="RefSeq" id="WP_117317310.1">
    <property type="nucleotide sequence ID" value="NZ_CP031769.1"/>
</dbReference>
<evidence type="ECO:0000256" key="5">
    <source>
        <dbReference type="ARBA" id="ARBA00022801"/>
    </source>
</evidence>
<keyword evidence="6" id="KW-0862">Zinc</keyword>
<proteinExistence type="inferred from homology"/>
<comment type="catalytic activity">
    <reaction evidence="8">
        <text>adenosine + phosphate = alpha-D-ribose 1-phosphate + adenine</text>
        <dbReference type="Rhea" id="RHEA:27642"/>
        <dbReference type="ChEBI" id="CHEBI:16335"/>
        <dbReference type="ChEBI" id="CHEBI:16708"/>
        <dbReference type="ChEBI" id="CHEBI:43474"/>
        <dbReference type="ChEBI" id="CHEBI:57720"/>
        <dbReference type="EC" id="2.4.2.1"/>
    </reaction>
    <physiologicalReaction direction="left-to-right" evidence="8">
        <dbReference type="Rhea" id="RHEA:27643"/>
    </physiologicalReaction>
</comment>
<dbReference type="GO" id="GO:0005507">
    <property type="term" value="F:copper ion binding"/>
    <property type="evidence" value="ECO:0007669"/>
    <property type="project" value="TreeGrafter"/>
</dbReference>
<comment type="catalytic activity">
    <reaction evidence="7">
        <text>adenosine + H2O + H(+) = inosine + NH4(+)</text>
        <dbReference type="Rhea" id="RHEA:24408"/>
        <dbReference type="ChEBI" id="CHEBI:15377"/>
        <dbReference type="ChEBI" id="CHEBI:15378"/>
        <dbReference type="ChEBI" id="CHEBI:16335"/>
        <dbReference type="ChEBI" id="CHEBI:17596"/>
        <dbReference type="ChEBI" id="CHEBI:28938"/>
        <dbReference type="EC" id="3.5.4.4"/>
    </reaction>
    <physiologicalReaction direction="left-to-right" evidence="7">
        <dbReference type="Rhea" id="RHEA:24409"/>
    </physiologicalReaction>
</comment>
<organism evidence="11 12">
    <name type="scientific">Salinimonas sediminis</name>
    <dbReference type="NCBI Taxonomy" id="2303538"/>
    <lineage>
        <taxon>Bacteria</taxon>
        <taxon>Pseudomonadati</taxon>
        <taxon>Pseudomonadota</taxon>
        <taxon>Gammaproteobacteria</taxon>
        <taxon>Alteromonadales</taxon>
        <taxon>Alteromonadaceae</taxon>
        <taxon>Alteromonas/Salinimonas group</taxon>
        <taxon>Salinimonas</taxon>
    </lineage>
</organism>
<dbReference type="PANTHER" id="PTHR30616">
    <property type="entry name" value="UNCHARACTERIZED PROTEIN YFIH"/>
    <property type="match status" value="1"/>
</dbReference>
<evidence type="ECO:0000256" key="2">
    <source>
        <dbReference type="ARBA" id="ARBA00007353"/>
    </source>
</evidence>
<dbReference type="Gene3D" id="3.60.140.10">
    <property type="entry name" value="CNF1/YfiH-like putative cysteine hydrolases"/>
    <property type="match status" value="1"/>
</dbReference>
<comment type="similarity">
    <text evidence="2 10">Belongs to the purine nucleoside phosphorylase YfiH/LACC1 family.</text>
</comment>
<dbReference type="CDD" id="cd16833">
    <property type="entry name" value="YfiH"/>
    <property type="match status" value="1"/>
</dbReference>
<dbReference type="SUPFAM" id="SSF64438">
    <property type="entry name" value="CNF1/YfiH-like putative cysteine hydrolases"/>
    <property type="match status" value="1"/>
</dbReference>
<evidence type="ECO:0000256" key="4">
    <source>
        <dbReference type="ARBA" id="ARBA00022723"/>
    </source>
</evidence>
<comment type="catalytic activity">
    <reaction evidence="9">
        <text>S-methyl-5'-thioadenosine + phosphate = 5-(methylsulfanyl)-alpha-D-ribose 1-phosphate + adenine</text>
        <dbReference type="Rhea" id="RHEA:11852"/>
        <dbReference type="ChEBI" id="CHEBI:16708"/>
        <dbReference type="ChEBI" id="CHEBI:17509"/>
        <dbReference type="ChEBI" id="CHEBI:43474"/>
        <dbReference type="ChEBI" id="CHEBI:58533"/>
        <dbReference type="EC" id="2.4.2.28"/>
    </reaction>
    <physiologicalReaction direction="left-to-right" evidence="9">
        <dbReference type="Rhea" id="RHEA:11853"/>
    </physiologicalReaction>
</comment>
<dbReference type="GO" id="GO:0017061">
    <property type="term" value="F:S-methyl-5-thioadenosine phosphorylase activity"/>
    <property type="evidence" value="ECO:0007669"/>
    <property type="project" value="UniProtKB-EC"/>
</dbReference>
<dbReference type="AlphaFoldDB" id="A0A346NNR1"/>
<dbReference type="KEGG" id="salm:D0Y50_12910"/>
<keyword evidence="4" id="KW-0479">Metal-binding</keyword>
<keyword evidence="12" id="KW-1185">Reference proteome</keyword>
<evidence type="ECO:0000256" key="1">
    <source>
        <dbReference type="ARBA" id="ARBA00000553"/>
    </source>
</evidence>
<dbReference type="InterPro" id="IPR003730">
    <property type="entry name" value="Cu_polyphenol_OxRdtase"/>
</dbReference>
<evidence type="ECO:0000256" key="10">
    <source>
        <dbReference type="RuleBase" id="RU361274"/>
    </source>
</evidence>
<dbReference type="InterPro" id="IPR038371">
    <property type="entry name" value="Cu_polyphenol_OxRdtase_sf"/>
</dbReference>
<dbReference type="Pfam" id="PF02578">
    <property type="entry name" value="Cu-oxidase_4"/>
    <property type="match status" value="1"/>
</dbReference>
<dbReference type="PANTHER" id="PTHR30616:SF2">
    <property type="entry name" value="PURINE NUCLEOSIDE PHOSPHORYLASE LACC1"/>
    <property type="match status" value="1"/>
</dbReference>
<dbReference type="Proteomes" id="UP000262073">
    <property type="component" value="Chromosome"/>
</dbReference>
<evidence type="ECO:0000256" key="6">
    <source>
        <dbReference type="ARBA" id="ARBA00022833"/>
    </source>
</evidence>
<evidence type="ECO:0000256" key="7">
    <source>
        <dbReference type="ARBA" id="ARBA00047989"/>
    </source>
</evidence>
<comment type="catalytic activity">
    <reaction evidence="1">
        <text>inosine + phosphate = alpha-D-ribose 1-phosphate + hypoxanthine</text>
        <dbReference type="Rhea" id="RHEA:27646"/>
        <dbReference type="ChEBI" id="CHEBI:17368"/>
        <dbReference type="ChEBI" id="CHEBI:17596"/>
        <dbReference type="ChEBI" id="CHEBI:43474"/>
        <dbReference type="ChEBI" id="CHEBI:57720"/>
        <dbReference type="EC" id="2.4.2.1"/>
    </reaction>
    <physiologicalReaction direction="left-to-right" evidence="1">
        <dbReference type="Rhea" id="RHEA:27647"/>
    </physiologicalReaction>
</comment>
<protein>
    <recommendedName>
        <fullName evidence="10">Purine nucleoside phosphorylase</fullName>
    </recommendedName>
</protein>
<accession>A0A346NNR1</accession>
<evidence type="ECO:0000313" key="12">
    <source>
        <dbReference type="Proteomes" id="UP000262073"/>
    </source>
</evidence>
<keyword evidence="5" id="KW-0378">Hydrolase</keyword>
<dbReference type="InterPro" id="IPR011324">
    <property type="entry name" value="Cytotoxic_necrot_fac-like_cat"/>
</dbReference>
<dbReference type="EMBL" id="CP031769">
    <property type="protein sequence ID" value="AXR07168.1"/>
    <property type="molecule type" value="Genomic_DNA"/>
</dbReference>
<reference evidence="11 12" key="1">
    <citation type="submission" date="2018-08" db="EMBL/GenBank/DDBJ databases">
        <title>Salinimonas sediminis sp. nov., a piezophilic bacterium isolated from a deep-sea sediment sample from the New Britain Trench.</title>
        <authorList>
            <person name="Cao J."/>
        </authorList>
    </citation>
    <scope>NUCLEOTIDE SEQUENCE [LARGE SCALE GENOMIC DNA]</scope>
    <source>
        <strain evidence="11 12">N102</strain>
    </source>
</reference>
<name>A0A346NNR1_9ALTE</name>
<keyword evidence="3" id="KW-0808">Transferase</keyword>
<evidence type="ECO:0000256" key="3">
    <source>
        <dbReference type="ARBA" id="ARBA00022679"/>
    </source>
</evidence>
<evidence type="ECO:0000256" key="8">
    <source>
        <dbReference type="ARBA" id="ARBA00048968"/>
    </source>
</evidence>
<sequence length="243" mass="25881">MTKPELIYPEWAAPANVTAYSTTRLGGISEGQYQGLNVGMHVGDDSQHVQANRNGLPGADKLVWLNQVHGTHCKLLSTTPDDLPADASISRSTAKWCAVMTADCVPILLCDRDGSEVAVIHAGWQGLAHHIIGGVIATMQSAATDLIAWIGPAISGPCYQVDATLAARFKDFPAAISADPVAGKFRLDLNYIAAAQLSAAGVSMVTQSGLCTYRQPHQFYSHRYAQHHHATPTGRIVTVIGLT</sequence>